<reference evidence="3" key="1">
    <citation type="submission" date="2024-07" db="EMBL/GenBank/DDBJ databases">
        <authorList>
            <person name="Yu S.T."/>
        </authorList>
    </citation>
    <scope>NUCLEOTIDE SEQUENCE</scope>
    <source>
        <strain evidence="3">R08</strain>
    </source>
</reference>
<accession>A0AB39ML94</accession>
<keyword evidence="2" id="KW-0472">Membrane</keyword>
<gene>
    <name evidence="3" type="ORF">AB5J58_38750</name>
</gene>
<dbReference type="EMBL" id="CP163431">
    <property type="protein sequence ID" value="XDQ05734.1"/>
    <property type="molecule type" value="Genomic_DNA"/>
</dbReference>
<sequence>MAAGSTARRLTYAGSRNGRKNRSQSDSLRVALTALKLFAFIIAVVVFLVVSWEVDIVAAVIWALA</sequence>
<evidence type="ECO:0000313" key="3">
    <source>
        <dbReference type="EMBL" id="XDQ05734.1"/>
    </source>
</evidence>
<dbReference type="AlphaFoldDB" id="A0AB39ML94"/>
<keyword evidence="2" id="KW-0812">Transmembrane</keyword>
<proteinExistence type="predicted"/>
<feature type="transmembrane region" description="Helical" evidence="2">
    <location>
        <begin position="37"/>
        <end position="64"/>
    </location>
</feature>
<protein>
    <submittedName>
        <fullName evidence="3">Uncharacterized protein</fullName>
    </submittedName>
</protein>
<evidence type="ECO:0000256" key="2">
    <source>
        <dbReference type="SAM" id="Phobius"/>
    </source>
</evidence>
<keyword evidence="2" id="KW-1133">Transmembrane helix</keyword>
<dbReference type="RefSeq" id="WP_369190851.1">
    <property type="nucleotide sequence ID" value="NZ_CP163431.1"/>
</dbReference>
<organism evidence="3">
    <name type="scientific">Streptomyces sp. R08</name>
    <dbReference type="NCBI Taxonomy" id="3238624"/>
    <lineage>
        <taxon>Bacteria</taxon>
        <taxon>Bacillati</taxon>
        <taxon>Actinomycetota</taxon>
        <taxon>Actinomycetes</taxon>
        <taxon>Kitasatosporales</taxon>
        <taxon>Streptomycetaceae</taxon>
        <taxon>Streptomyces</taxon>
    </lineage>
</organism>
<name>A0AB39ML94_9ACTN</name>
<feature type="region of interest" description="Disordered" evidence="1">
    <location>
        <begin position="1"/>
        <end position="25"/>
    </location>
</feature>
<evidence type="ECO:0000256" key="1">
    <source>
        <dbReference type="SAM" id="MobiDB-lite"/>
    </source>
</evidence>